<keyword evidence="5" id="KW-0804">Transcription</keyword>
<comment type="similarity">
    <text evidence="1">Belongs to the glycosyl hydrolase 39 family.</text>
</comment>
<evidence type="ECO:0000256" key="4">
    <source>
        <dbReference type="ARBA" id="ARBA00023125"/>
    </source>
</evidence>
<sequence length="615" mass="70957">MKRPSEITEIMENSIHLINESYNQQLHLNTLARQNYMSPATYSRYFFQLTQCSFTDYINRLRVEHAQKDLITTGRPLTDIAMEHGFSNSSVFSKIFRQYTKLSPSDFRKKYKSSDRKEKPTPAETSMEVSQKTAIPYKKPWLDAINAGEACILIRSDFQKQLLDVTKKLSISYVRLWDIFSKEIFPCGFGEPTRLDFNHLDSIFDFLVNHNLKPWINLTKSSDVPLKDIENITSTPPEEDIALSPEDSSIFYENLLKHWIIRYGSDTVSQWRFECWYNDRSLDPDYRDNYLLTFILIRKLIKNLIPKARLGAVGNALPSMAAEIDTLLGHWPSDAEPDFISMFCFPYQKGENEAPVKLRQTQFTKMALDIMNGILRKHHMEHIPVYITQWNITVSPRNAINDSCIAACSLLSNMEETLDHTDPIVYCHVSDIGVSQLDTLPLTFGGNGLMTRNSFYKPSFYALLFYKKMPSWLIAHGPGYIITTDQAGRFDLLLFNACPLPDLYYHLKEYEITNRIVLQDLSMGSTYTFRLGIHTSHTAYRQQITRLTPGQNDLLGHLQKFGESVEITLDELEYLWHTARPAMNVLHLTASGQQLEISEELKAYEICYISLCPVE</sequence>
<dbReference type="SUPFAM" id="SSF51445">
    <property type="entry name" value="(Trans)glycosidases"/>
    <property type="match status" value="1"/>
</dbReference>
<dbReference type="SUPFAM" id="SSF46689">
    <property type="entry name" value="Homeodomain-like"/>
    <property type="match status" value="2"/>
</dbReference>
<evidence type="ECO:0000313" key="9">
    <source>
        <dbReference type="EMBL" id="MBB5263351.1"/>
    </source>
</evidence>
<dbReference type="Gene3D" id="2.60.40.1500">
    <property type="entry name" value="Glycosyl hydrolase domain, family 39"/>
    <property type="match status" value="1"/>
</dbReference>
<dbReference type="EMBL" id="JACHFW010000001">
    <property type="protein sequence ID" value="MBB5263351.1"/>
    <property type="molecule type" value="Genomic_DNA"/>
</dbReference>
<dbReference type="PROSITE" id="PS00041">
    <property type="entry name" value="HTH_ARAC_FAMILY_1"/>
    <property type="match status" value="1"/>
</dbReference>
<evidence type="ECO:0000313" key="10">
    <source>
        <dbReference type="Proteomes" id="UP000543642"/>
    </source>
</evidence>
<dbReference type="InterPro" id="IPR018060">
    <property type="entry name" value="HTH_AraC"/>
</dbReference>
<comment type="caution">
    <text evidence="9">The sequence shown here is derived from an EMBL/GenBank/DDBJ whole genome shotgun (WGS) entry which is preliminary data.</text>
</comment>
<dbReference type="PANTHER" id="PTHR43280">
    <property type="entry name" value="ARAC-FAMILY TRANSCRIPTIONAL REGULATOR"/>
    <property type="match status" value="1"/>
</dbReference>
<dbReference type="Gene3D" id="1.10.10.60">
    <property type="entry name" value="Homeodomain-like"/>
    <property type="match status" value="2"/>
</dbReference>
<keyword evidence="10" id="KW-1185">Reference proteome</keyword>
<accession>A0A7W8M4I1</accession>
<name>A0A7W8M4I1_9FIRM</name>
<evidence type="ECO:0000256" key="5">
    <source>
        <dbReference type="ARBA" id="ARBA00023163"/>
    </source>
</evidence>
<dbReference type="InterPro" id="IPR049166">
    <property type="entry name" value="GH39_cat"/>
</dbReference>
<dbReference type="Pfam" id="PF12833">
    <property type="entry name" value="HTH_18"/>
    <property type="match status" value="1"/>
</dbReference>
<feature type="region of interest" description="Disordered" evidence="7">
    <location>
        <begin position="108"/>
        <end position="129"/>
    </location>
</feature>
<dbReference type="InterPro" id="IPR020449">
    <property type="entry name" value="Tscrpt_reg_AraC-type_HTH"/>
</dbReference>
<reference evidence="9 10" key="1">
    <citation type="submission" date="2020-08" db="EMBL/GenBank/DDBJ databases">
        <title>Genomic Encyclopedia of Type Strains, Phase IV (KMG-IV): sequencing the most valuable type-strain genomes for metagenomic binning, comparative biology and taxonomic classification.</title>
        <authorList>
            <person name="Goeker M."/>
        </authorList>
    </citation>
    <scope>NUCLEOTIDE SEQUENCE [LARGE SCALE GENOMIC DNA]</scope>
    <source>
        <strain evidence="9 10">DSM 106146</strain>
    </source>
</reference>
<dbReference type="Proteomes" id="UP000543642">
    <property type="component" value="Unassembled WGS sequence"/>
</dbReference>
<proteinExistence type="inferred from homology"/>
<dbReference type="SMART" id="SM00342">
    <property type="entry name" value="HTH_ARAC"/>
    <property type="match status" value="1"/>
</dbReference>
<evidence type="ECO:0000256" key="3">
    <source>
        <dbReference type="ARBA" id="ARBA00023015"/>
    </source>
</evidence>
<feature type="compositionally biased region" description="Basic and acidic residues" evidence="7">
    <location>
        <begin position="108"/>
        <end position="121"/>
    </location>
</feature>
<dbReference type="AlphaFoldDB" id="A0A7W8M4I1"/>
<keyword evidence="3" id="KW-0805">Transcription regulation</keyword>
<dbReference type="GO" id="GO:0043565">
    <property type="term" value="F:sequence-specific DNA binding"/>
    <property type="evidence" value="ECO:0007669"/>
    <property type="project" value="InterPro"/>
</dbReference>
<evidence type="ECO:0000256" key="6">
    <source>
        <dbReference type="ARBA" id="ARBA00023295"/>
    </source>
</evidence>
<dbReference type="PANTHER" id="PTHR43280:SF2">
    <property type="entry name" value="HTH-TYPE TRANSCRIPTIONAL REGULATOR EXSA"/>
    <property type="match status" value="1"/>
</dbReference>
<dbReference type="RefSeq" id="WP_183770984.1">
    <property type="nucleotide sequence ID" value="NZ_JACHFW010000001.1"/>
</dbReference>
<dbReference type="InterPro" id="IPR009057">
    <property type="entry name" value="Homeodomain-like_sf"/>
</dbReference>
<evidence type="ECO:0000256" key="7">
    <source>
        <dbReference type="SAM" id="MobiDB-lite"/>
    </source>
</evidence>
<keyword evidence="4 9" id="KW-0238">DNA-binding</keyword>
<dbReference type="InterPro" id="IPR018062">
    <property type="entry name" value="HTH_AraC-typ_CS"/>
</dbReference>
<dbReference type="Pfam" id="PF01229">
    <property type="entry name" value="Glyco_hydro_39"/>
    <property type="match status" value="1"/>
</dbReference>
<evidence type="ECO:0000259" key="8">
    <source>
        <dbReference type="PROSITE" id="PS01124"/>
    </source>
</evidence>
<dbReference type="PRINTS" id="PR00032">
    <property type="entry name" value="HTHARAC"/>
</dbReference>
<evidence type="ECO:0000256" key="2">
    <source>
        <dbReference type="ARBA" id="ARBA00022801"/>
    </source>
</evidence>
<evidence type="ECO:0000256" key="1">
    <source>
        <dbReference type="ARBA" id="ARBA00008875"/>
    </source>
</evidence>
<dbReference type="GO" id="GO:0016798">
    <property type="term" value="F:hydrolase activity, acting on glycosyl bonds"/>
    <property type="evidence" value="ECO:0007669"/>
    <property type="project" value="UniProtKB-KW"/>
</dbReference>
<protein>
    <submittedName>
        <fullName evidence="9">AraC-like DNA-binding protein/beta-xylosidase</fullName>
    </submittedName>
</protein>
<dbReference type="Gene3D" id="3.20.20.80">
    <property type="entry name" value="Glycosidases"/>
    <property type="match status" value="1"/>
</dbReference>
<keyword evidence="2" id="KW-0378">Hydrolase</keyword>
<feature type="domain" description="HTH araC/xylS-type" evidence="8">
    <location>
        <begin position="12"/>
        <end position="110"/>
    </location>
</feature>
<gene>
    <name evidence="9" type="ORF">HNP82_000445</name>
</gene>
<organism evidence="9 10">
    <name type="scientific">Catenibacillus scindens</name>
    <dbReference type="NCBI Taxonomy" id="673271"/>
    <lineage>
        <taxon>Bacteria</taxon>
        <taxon>Bacillati</taxon>
        <taxon>Bacillota</taxon>
        <taxon>Clostridia</taxon>
        <taxon>Lachnospirales</taxon>
        <taxon>Lachnospiraceae</taxon>
        <taxon>Catenibacillus</taxon>
    </lineage>
</organism>
<dbReference type="InterPro" id="IPR017853">
    <property type="entry name" value="GH"/>
</dbReference>
<dbReference type="PROSITE" id="PS01124">
    <property type="entry name" value="HTH_ARAC_FAMILY_2"/>
    <property type="match status" value="1"/>
</dbReference>
<keyword evidence="6" id="KW-0326">Glycosidase</keyword>
<dbReference type="GO" id="GO:0003700">
    <property type="term" value="F:DNA-binding transcription factor activity"/>
    <property type="evidence" value="ECO:0007669"/>
    <property type="project" value="InterPro"/>
</dbReference>